<accession>A0ABQ4NVY0</accession>
<dbReference type="EMBL" id="BPEU01000005">
    <property type="protein sequence ID" value="GIU37356.1"/>
    <property type="molecule type" value="Genomic_DNA"/>
</dbReference>
<proteinExistence type="predicted"/>
<reference evidence="1 2" key="1">
    <citation type="submission" date="2021-05" db="EMBL/GenBank/DDBJ databases">
        <title>Molecular characterization for Shewanella algae harboring chromosomal blaOXA-55-like strains isolated from clinical and environment sample.</title>
        <authorList>
            <person name="Ohama Y."/>
            <person name="Aoki K."/>
            <person name="Harada S."/>
            <person name="Moriya K."/>
            <person name="Ishii Y."/>
            <person name="Tateda K."/>
        </authorList>
    </citation>
    <scope>NUCLEOTIDE SEQUENCE [LARGE SCALE GENOMIC DNA]</scope>
    <source>
        <strain evidence="1 2">MBTL60-118</strain>
    </source>
</reference>
<evidence type="ECO:0008006" key="3">
    <source>
        <dbReference type="Google" id="ProtNLM"/>
    </source>
</evidence>
<gene>
    <name evidence="1" type="ORF">TUM3794_07900</name>
</gene>
<keyword evidence="2" id="KW-1185">Reference proteome</keyword>
<evidence type="ECO:0000313" key="1">
    <source>
        <dbReference type="EMBL" id="GIU37356.1"/>
    </source>
</evidence>
<evidence type="ECO:0000313" key="2">
    <source>
        <dbReference type="Proteomes" id="UP000773469"/>
    </source>
</evidence>
<comment type="caution">
    <text evidence="1">The sequence shown here is derived from an EMBL/GenBank/DDBJ whole genome shotgun (WGS) entry which is preliminary data.</text>
</comment>
<sequence>MFYPHMESRMKKISSILLILSLMGCHTTPTKVEHVFASETIEIKADELANYWVPKTTKVKMLKKRPTWLPEGRGEWTVLTVIDSNGRVVEKTLISSIPKGFMTQSQVDDMPKSEFKPSVTNKNRVPVKFYGTGKVAPRHEL</sequence>
<dbReference type="Proteomes" id="UP000773469">
    <property type="component" value="Unassembled WGS sequence"/>
</dbReference>
<organism evidence="1 2">
    <name type="scientific">Shewanella colwelliana</name>
    <name type="common">Alteromonas colwelliana</name>
    <dbReference type="NCBI Taxonomy" id="23"/>
    <lineage>
        <taxon>Bacteria</taxon>
        <taxon>Pseudomonadati</taxon>
        <taxon>Pseudomonadota</taxon>
        <taxon>Gammaproteobacteria</taxon>
        <taxon>Alteromonadales</taxon>
        <taxon>Shewanellaceae</taxon>
        <taxon>Shewanella</taxon>
    </lineage>
</organism>
<protein>
    <recommendedName>
        <fullName evidence="3">TonB C-terminal domain-containing protein</fullName>
    </recommendedName>
</protein>
<name>A0ABQ4NVY0_SHECO</name>
<dbReference type="SUPFAM" id="SSF74653">
    <property type="entry name" value="TolA/TonB C-terminal domain"/>
    <property type="match status" value="1"/>
</dbReference>